<sequence>MGKREDKIHQTRSRLLSIADRMIAEHGYEEVSVDQIVAACGIAKGTFYNYYESKAALITALSQQHFRQVTDITDTYASKAPVEAMGQYLTEYMQVIKDAGIGLARQWVRYISSAAGNTGKWDQDVSNITSLLEKLIASGSLKKATPVQELAELSMTQLYGAVLTWTILGENFQPVKNIQHVCRDFLPSVLEPYVVAPPYVKAFKSHSCS</sequence>
<name>A0A261EU11_9BIFI</name>
<dbReference type="GO" id="GO:0003700">
    <property type="term" value="F:DNA-binding transcription factor activity"/>
    <property type="evidence" value="ECO:0007669"/>
    <property type="project" value="TreeGrafter"/>
</dbReference>
<evidence type="ECO:0000256" key="2">
    <source>
        <dbReference type="ARBA" id="ARBA00023125"/>
    </source>
</evidence>
<organism evidence="6 7">
    <name type="scientific">Bombiscardovia coagulans</name>
    <dbReference type="NCBI Taxonomy" id="686666"/>
    <lineage>
        <taxon>Bacteria</taxon>
        <taxon>Bacillati</taxon>
        <taxon>Actinomycetota</taxon>
        <taxon>Actinomycetes</taxon>
        <taxon>Bifidobacteriales</taxon>
        <taxon>Bifidobacteriaceae</taxon>
        <taxon>Bombiscardovia</taxon>
    </lineage>
</organism>
<dbReference type="Proteomes" id="UP000216004">
    <property type="component" value="Unassembled WGS sequence"/>
</dbReference>
<feature type="DNA-binding region" description="H-T-H motif" evidence="4">
    <location>
        <begin position="32"/>
        <end position="51"/>
    </location>
</feature>
<dbReference type="OrthoDB" id="268339at2"/>
<evidence type="ECO:0000256" key="4">
    <source>
        <dbReference type="PROSITE-ProRule" id="PRU00335"/>
    </source>
</evidence>
<keyword evidence="7" id="KW-1185">Reference proteome</keyword>
<dbReference type="PANTHER" id="PTHR30055">
    <property type="entry name" value="HTH-TYPE TRANSCRIPTIONAL REGULATOR RUTR"/>
    <property type="match status" value="1"/>
</dbReference>
<keyword evidence="1" id="KW-0805">Transcription regulation</keyword>
<reference evidence="6 7" key="1">
    <citation type="journal article" date="2017" name="BMC Genomics">
        <title>Comparative genomic and phylogenomic analyses of the Bifidobacteriaceae family.</title>
        <authorList>
            <person name="Lugli G.A."/>
            <person name="Milani C."/>
            <person name="Turroni F."/>
            <person name="Duranti S."/>
            <person name="Mancabelli L."/>
            <person name="Mangifesta M."/>
            <person name="Ferrario C."/>
            <person name="Modesto M."/>
            <person name="Mattarelli P."/>
            <person name="Jiri K."/>
            <person name="van Sinderen D."/>
            <person name="Ventura M."/>
        </authorList>
    </citation>
    <scope>NUCLEOTIDE SEQUENCE [LARGE SCALE GENOMIC DNA]</scope>
    <source>
        <strain evidence="6 7">DSM 22924</strain>
    </source>
</reference>
<dbReference type="EMBL" id="MWWS01000004">
    <property type="protein sequence ID" value="OZG50343.1"/>
    <property type="molecule type" value="Genomic_DNA"/>
</dbReference>
<evidence type="ECO:0000256" key="3">
    <source>
        <dbReference type="ARBA" id="ARBA00023163"/>
    </source>
</evidence>
<evidence type="ECO:0000313" key="7">
    <source>
        <dbReference type="Proteomes" id="UP000216004"/>
    </source>
</evidence>
<dbReference type="InterPro" id="IPR009057">
    <property type="entry name" value="Homeodomain-like_sf"/>
</dbReference>
<dbReference type="PROSITE" id="PS50977">
    <property type="entry name" value="HTH_TETR_2"/>
    <property type="match status" value="1"/>
</dbReference>
<evidence type="ECO:0000313" key="6">
    <source>
        <dbReference type="EMBL" id="OZG50343.1"/>
    </source>
</evidence>
<feature type="domain" description="HTH tetR-type" evidence="5">
    <location>
        <begin position="9"/>
        <end position="69"/>
    </location>
</feature>
<dbReference type="PRINTS" id="PR00455">
    <property type="entry name" value="HTHTETR"/>
</dbReference>
<evidence type="ECO:0000259" key="5">
    <source>
        <dbReference type="PROSITE" id="PS50977"/>
    </source>
</evidence>
<dbReference type="InterPro" id="IPR001647">
    <property type="entry name" value="HTH_TetR"/>
</dbReference>
<dbReference type="AlphaFoldDB" id="A0A261EU11"/>
<keyword evidence="3" id="KW-0804">Transcription</keyword>
<dbReference type="Pfam" id="PF00440">
    <property type="entry name" value="TetR_N"/>
    <property type="match status" value="1"/>
</dbReference>
<accession>A0A261EU11</accession>
<dbReference type="PANTHER" id="PTHR30055:SF234">
    <property type="entry name" value="HTH-TYPE TRANSCRIPTIONAL REGULATOR BETI"/>
    <property type="match status" value="1"/>
</dbReference>
<dbReference type="SUPFAM" id="SSF46689">
    <property type="entry name" value="Homeodomain-like"/>
    <property type="match status" value="1"/>
</dbReference>
<dbReference type="GO" id="GO:0000976">
    <property type="term" value="F:transcription cis-regulatory region binding"/>
    <property type="evidence" value="ECO:0007669"/>
    <property type="project" value="TreeGrafter"/>
</dbReference>
<dbReference type="InterPro" id="IPR050109">
    <property type="entry name" value="HTH-type_TetR-like_transc_reg"/>
</dbReference>
<proteinExistence type="predicted"/>
<gene>
    <name evidence="6" type="ORF">BOCO_0860</name>
</gene>
<dbReference type="Gene3D" id="1.10.357.10">
    <property type="entry name" value="Tetracycline Repressor, domain 2"/>
    <property type="match status" value="1"/>
</dbReference>
<evidence type="ECO:0000256" key="1">
    <source>
        <dbReference type="ARBA" id="ARBA00023015"/>
    </source>
</evidence>
<keyword evidence="2 4" id="KW-0238">DNA-binding</keyword>
<comment type="caution">
    <text evidence="6">The sequence shown here is derived from an EMBL/GenBank/DDBJ whole genome shotgun (WGS) entry which is preliminary data.</text>
</comment>
<dbReference type="RefSeq" id="WP_094722832.1">
    <property type="nucleotide sequence ID" value="NZ_MWWS01000004.1"/>
</dbReference>
<protein>
    <submittedName>
        <fullName evidence="6">TetR family transcriptional regulator</fullName>
    </submittedName>
</protein>